<name>A0AAW2INV5_9LAMI</name>
<evidence type="ECO:0000256" key="1">
    <source>
        <dbReference type="ARBA" id="ARBA00023268"/>
    </source>
</evidence>
<dbReference type="Gene3D" id="3.10.20.370">
    <property type="match status" value="1"/>
</dbReference>
<dbReference type="EMBL" id="JACGWK010001735">
    <property type="protein sequence ID" value="KAL0283300.1"/>
    <property type="molecule type" value="Genomic_DNA"/>
</dbReference>
<sequence>MQGHKFSHPVRFLKLGGYDLVLGCDWLSNYNPIELDFHQLKVRFTQATRELILRALPLEPRAKMLSALSMAKLIRRRSVVTEGEFFLSHKTLNKVEENNKILELLLQFEDVFQEPNSLPPETNIEHCIELLPDAIPKKQHQYRYAYSQKTEIERIVKEMLNSGIIRPSHSSFVSPVLLVKKKDGLRYAPSAPQESHEIVEEAPALCKEEQMYLCIDEGHLEDSWDSRATTRSLLRDGVINKPLTLLLKKDAFEWNHEAEEAFNQLKKVMTTALALAMPNFSKPFTVETDASGTGIGAVLMQEGKPIAYLSKALAAKNLELSTYENEFFALLLAVTKWRHYLQGNHFIIRTDQKGLKYILDQRIDSVLQ</sequence>
<reference evidence="3" key="1">
    <citation type="submission" date="2020-06" db="EMBL/GenBank/DDBJ databases">
        <authorList>
            <person name="Li T."/>
            <person name="Hu X."/>
            <person name="Zhang T."/>
            <person name="Song X."/>
            <person name="Zhang H."/>
            <person name="Dai N."/>
            <person name="Sheng W."/>
            <person name="Hou X."/>
            <person name="Wei L."/>
        </authorList>
    </citation>
    <scope>NUCLEOTIDE SEQUENCE</scope>
    <source>
        <strain evidence="3">G01</strain>
        <tissue evidence="3">Leaf</tissue>
    </source>
</reference>
<dbReference type="SUPFAM" id="SSF56672">
    <property type="entry name" value="DNA/RNA polymerases"/>
    <property type="match status" value="1"/>
</dbReference>
<reference evidence="3" key="2">
    <citation type="journal article" date="2024" name="Plant">
        <title>Genomic evolution and insights into agronomic trait innovations of Sesamum species.</title>
        <authorList>
            <person name="Miao H."/>
            <person name="Wang L."/>
            <person name="Qu L."/>
            <person name="Liu H."/>
            <person name="Sun Y."/>
            <person name="Le M."/>
            <person name="Wang Q."/>
            <person name="Wei S."/>
            <person name="Zheng Y."/>
            <person name="Lin W."/>
            <person name="Duan Y."/>
            <person name="Cao H."/>
            <person name="Xiong S."/>
            <person name="Wang X."/>
            <person name="Wei L."/>
            <person name="Li C."/>
            <person name="Ma Q."/>
            <person name="Ju M."/>
            <person name="Zhao R."/>
            <person name="Li G."/>
            <person name="Mu C."/>
            <person name="Tian Q."/>
            <person name="Mei H."/>
            <person name="Zhang T."/>
            <person name="Gao T."/>
            <person name="Zhang H."/>
        </authorList>
    </citation>
    <scope>NUCLEOTIDE SEQUENCE</scope>
    <source>
        <strain evidence="3">G01</strain>
    </source>
</reference>
<dbReference type="InterPro" id="IPR043502">
    <property type="entry name" value="DNA/RNA_pol_sf"/>
</dbReference>
<feature type="domain" description="Reverse transcriptase/retrotransposon-derived protein RNase H-like" evidence="2">
    <location>
        <begin position="254"/>
        <end position="348"/>
    </location>
</feature>
<accession>A0AAW2INV5</accession>
<dbReference type="CDD" id="cd09274">
    <property type="entry name" value="RNase_HI_RT_Ty3"/>
    <property type="match status" value="1"/>
</dbReference>
<gene>
    <name evidence="3" type="ORF">Sangu_2898300</name>
</gene>
<comment type="caution">
    <text evidence="3">The sequence shown here is derived from an EMBL/GenBank/DDBJ whole genome shotgun (WGS) entry which is preliminary data.</text>
</comment>
<dbReference type="AlphaFoldDB" id="A0AAW2INV5"/>
<dbReference type="FunFam" id="3.10.20.370:FF:000001">
    <property type="entry name" value="Retrovirus-related Pol polyprotein from transposon 17.6-like protein"/>
    <property type="match status" value="1"/>
</dbReference>
<evidence type="ECO:0000313" key="3">
    <source>
        <dbReference type="EMBL" id="KAL0283300.1"/>
    </source>
</evidence>
<dbReference type="Gene3D" id="3.10.10.10">
    <property type="entry name" value="HIV Type 1 Reverse Transcriptase, subunit A, domain 1"/>
    <property type="match status" value="1"/>
</dbReference>
<organism evidence="3">
    <name type="scientific">Sesamum angustifolium</name>
    <dbReference type="NCBI Taxonomy" id="2727405"/>
    <lineage>
        <taxon>Eukaryota</taxon>
        <taxon>Viridiplantae</taxon>
        <taxon>Streptophyta</taxon>
        <taxon>Embryophyta</taxon>
        <taxon>Tracheophyta</taxon>
        <taxon>Spermatophyta</taxon>
        <taxon>Magnoliopsida</taxon>
        <taxon>eudicotyledons</taxon>
        <taxon>Gunneridae</taxon>
        <taxon>Pentapetalae</taxon>
        <taxon>asterids</taxon>
        <taxon>lamiids</taxon>
        <taxon>Lamiales</taxon>
        <taxon>Pedaliaceae</taxon>
        <taxon>Sesamum</taxon>
    </lineage>
</organism>
<dbReference type="Pfam" id="PF17919">
    <property type="entry name" value="RT_RNaseH_2"/>
    <property type="match status" value="1"/>
</dbReference>
<dbReference type="InterPro" id="IPR050951">
    <property type="entry name" value="Retrovirus_Pol_polyprotein"/>
</dbReference>
<proteinExistence type="predicted"/>
<keyword evidence="1" id="KW-0511">Multifunctional enzyme</keyword>
<evidence type="ECO:0000259" key="2">
    <source>
        <dbReference type="Pfam" id="PF17919"/>
    </source>
</evidence>
<dbReference type="GO" id="GO:0003824">
    <property type="term" value="F:catalytic activity"/>
    <property type="evidence" value="ECO:0007669"/>
    <property type="project" value="UniProtKB-KW"/>
</dbReference>
<dbReference type="InterPro" id="IPR041577">
    <property type="entry name" value="RT_RNaseH_2"/>
</dbReference>
<dbReference type="PANTHER" id="PTHR37984:SF5">
    <property type="entry name" value="PROTEIN NYNRIN-LIKE"/>
    <property type="match status" value="1"/>
</dbReference>
<dbReference type="PANTHER" id="PTHR37984">
    <property type="entry name" value="PROTEIN CBG26694"/>
    <property type="match status" value="1"/>
</dbReference>
<protein>
    <submittedName>
        <fullName evidence="3">Retrovirus-related Pol polyprotein from transposon.6</fullName>
    </submittedName>
</protein>